<dbReference type="GO" id="GO:0016740">
    <property type="term" value="F:transferase activity"/>
    <property type="evidence" value="ECO:0007669"/>
    <property type="project" value="UniProtKB-KW"/>
</dbReference>
<keyword evidence="3" id="KW-0808">Transferase</keyword>
<dbReference type="GO" id="GO:0006744">
    <property type="term" value="P:ubiquinone biosynthetic process"/>
    <property type="evidence" value="ECO:0007669"/>
    <property type="project" value="TreeGrafter"/>
</dbReference>
<dbReference type="SUPFAM" id="SSF56112">
    <property type="entry name" value="Protein kinase-like (PK-like)"/>
    <property type="match status" value="1"/>
</dbReference>
<dbReference type="InParanoid" id="K1Q3G8"/>
<evidence type="ECO:0000256" key="5">
    <source>
        <dbReference type="ARBA" id="ARBA00022840"/>
    </source>
</evidence>
<dbReference type="PANTHER" id="PTHR43851:SF3">
    <property type="entry name" value="COENZYME Q8"/>
    <property type="match status" value="1"/>
</dbReference>
<dbReference type="Pfam" id="PF03109">
    <property type="entry name" value="ABC1"/>
    <property type="match status" value="1"/>
</dbReference>
<dbReference type="GO" id="GO:0005524">
    <property type="term" value="F:ATP binding"/>
    <property type="evidence" value="ECO:0007669"/>
    <property type="project" value="UniProtKB-KW"/>
</dbReference>
<evidence type="ECO:0000256" key="1">
    <source>
        <dbReference type="ARBA" id="ARBA00004749"/>
    </source>
</evidence>
<evidence type="ECO:0000256" key="2">
    <source>
        <dbReference type="ARBA" id="ARBA00009670"/>
    </source>
</evidence>
<accession>K1Q3G8</accession>
<dbReference type="InterPro" id="IPR051409">
    <property type="entry name" value="Atypical_kinase_ADCK"/>
</dbReference>
<reference evidence="7" key="1">
    <citation type="journal article" date="2012" name="Nature">
        <title>The oyster genome reveals stress adaptation and complexity of shell formation.</title>
        <authorList>
            <person name="Zhang G."/>
            <person name="Fang X."/>
            <person name="Guo X."/>
            <person name="Li L."/>
            <person name="Luo R."/>
            <person name="Xu F."/>
            <person name="Yang P."/>
            <person name="Zhang L."/>
            <person name="Wang X."/>
            <person name="Qi H."/>
            <person name="Xiong Z."/>
            <person name="Que H."/>
            <person name="Xie Y."/>
            <person name="Holland P.W."/>
            <person name="Paps J."/>
            <person name="Zhu Y."/>
            <person name="Wu F."/>
            <person name="Chen Y."/>
            <person name="Wang J."/>
            <person name="Peng C."/>
            <person name="Meng J."/>
            <person name="Yang L."/>
            <person name="Liu J."/>
            <person name="Wen B."/>
            <person name="Zhang N."/>
            <person name="Huang Z."/>
            <person name="Zhu Q."/>
            <person name="Feng Y."/>
            <person name="Mount A."/>
            <person name="Hedgecock D."/>
            <person name="Xu Z."/>
            <person name="Liu Y."/>
            <person name="Domazet-Loso T."/>
            <person name="Du Y."/>
            <person name="Sun X."/>
            <person name="Zhang S."/>
            <person name="Liu B."/>
            <person name="Cheng P."/>
            <person name="Jiang X."/>
            <person name="Li J."/>
            <person name="Fan D."/>
            <person name="Wang W."/>
            <person name="Fu W."/>
            <person name="Wang T."/>
            <person name="Wang B."/>
            <person name="Zhang J."/>
            <person name="Peng Z."/>
            <person name="Li Y."/>
            <person name="Li N."/>
            <person name="Wang J."/>
            <person name="Chen M."/>
            <person name="He Y."/>
            <person name="Tan F."/>
            <person name="Song X."/>
            <person name="Zheng Q."/>
            <person name="Huang R."/>
            <person name="Yang H."/>
            <person name="Du X."/>
            <person name="Chen L."/>
            <person name="Yang M."/>
            <person name="Gaffney P.M."/>
            <person name="Wang S."/>
            <person name="Luo L."/>
            <person name="She Z."/>
            <person name="Ming Y."/>
            <person name="Huang W."/>
            <person name="Zhang S."/>
            <person name="Huang B."/>
            <person name="Zhang Y."/>
            <person name="Qu T."/>
            <person name="Ni P."/>
            <person name="Miao G."/>
            <person name="Wang J."/>
            <person name="Wang Q."/>
            <person name="Steinberg C.E."/>
            <person name="Wang H."/>
            <person name="Li N."/>
            <person name="Qian L."/>
            <person name="Zhang G."/>
            <person name="Li Y."/>
            <person name="Yang H."/>
            <person name="Liu X."/>
            <person name="Wang J."/>
            <person name="Yin Y."/>
            <person name="Wang J."/>
        </authorList>
    </citation>
    <scope>NUCLEOTIDE SEQUENCE [LARGE SCALE GENOMIC DNA]</scope>
    <source>
        <strain evidence="7">05x7-T-G4-1.051#20</strain>
    </source>
</reference>
<dbReference type="AlphaFoldDB" id="K1Q3G8"/>
<dbReference type="FunCoup" id="K1Q3G8">
    <property type="interactions" value="866"/>
</dbReference>
<dbReference type="HOGENOM" id="CLU_006533_9_1_1"/>
<keyword evidence="5" id="KW-0067">ATP-binding</keyword>
<gene>
    <name evidence="7" type="ORF">CGI_10013295</name>
</gene>
<dbReference type="CDD" id="cd13970">
    <property type="entry name" value="ABC1_ADCK3"/>
    <property type="match status" value="1"/>
</dbReference>
<protein>
    <submittedName>
        <fullName evidence="7">Chaperone activity of bc1 complex-like, mitochondrial</fullName>
    </submittedName>
</protein>
<dbReference type="InterPro" id="IPR004147">
    <property type="entry name" value="ABC1_dom"/>
</dbReference>
<dbReference type="InterPro" id="IPR011009">
    <property type="entry name" value="Kinase-like_dom_sf"/>
</dbReference>
<evidence type="ECO:0000256" key="4">
    <source>
        <dbReference type="ARBA" id="ARBA00022741"/>
    </source>
</evidence>
<dbReference type="EMBL" id="JH818700">
    <property type="protein sequence ID" value="EKC23415.1"/>
    <property type="molecule type" value="Genomic_DNA"/>
</dbReference>
<feature type="domain" description="ABC1 atypical kinase-like" evidence="6">
    <location>
        <begin position="617"/>
        <end position="856"/>
    </location>
</feature>
<proteinExistence type="inferred from homology"/>
<keyword evidence="4" id="KW-0547">Nucleotide-binding</keyword>
<evidence type="ECO:0000259" key="6">
    <source>
        <dbReference type="Pfam" id="PF03109"/>
    </source>
</evidence>
<comment type="similarity">
    <text evidence="2">Belongs to the protein kinase superfamily. ADCK protein kinase family.</text>
</comment>
<name>K1Q3G8_MAGGI</name>
<dbReference type="InterPro" id="IPR034646">
    <property type="entry name" value="ADCK3_dom"/>
</dbReference>
<dbReference type="PANTHER" id="PTHR43851">
    <property type="match status" value="1"/>
</dbReference>
<evidence type="ECO:0000256" key="3">
    <source>
        <dbReference type="ARBA" id="ARBA00022679"/>
    </source>
</evidence>
<organism evidence="7">
    <name type="scientific">Magallana gigas</name>
    <name type="common">Pacific oyster</name>
    <name type="synonym">Crassostrea gigas</name>
    <dbReference type="NCBI Taxonomy" id="29159"/>
    <lineage>
        <taxon>Eukaryota</taxon>
        <taxon>Metazoa</taxon>
        <taxon>Spiralia</taxon>
        <taxon>Lophotrochozoa</taxon>
        <taxon>Mollusca</taxon>
        <taxon>Bivalvia</taxon>
        <taxon>Autobranchia</taxon>
        <taxon>Pteriomorphia</taxon>
        <taxon>Ostreida</taxon>
        <taxon>Ostreoidea</taxon>
        <taxon>Ostreidae</taxon>
        <taxon>Magallana</taxon>
    </lineage>
</organism>
<evidence type="ECO:0000313" key="7">
    <source>
        <dbReference type="EMBL" id="EKC23415.1"/>
    </source>
</evidence>
<sequence length="968" mass="107362">MTSVLQRTLGKVNSGHRLPDMARRSDLAGFLRGLEYITKALVETQGSEVKQVWRNSSLKTAAGKVLEKSQTVVQDVASNQSNLPKAVVDKTVMMAKQASTVVGTLRTSVPSMSTPFTNSNAADLNLSSDFSKALGVNEEQFEEMFEEENGTVPPKTVPQGKKPPSDTILKDILENTKTNKSADPVVKPEPVEKIVSQEPVKKSAKKAIRPPLSAFKAAPKLSDTAKERKVPSSRFSRVANFGGLFVGLGVGALSEVTKRGLGLKKKSDDNNPSLIGENPFLTEENAERIVDRLCRARGAALKLGQMISIQDMARRSDLAGFLRGLEYITKALVETQGSEVKQVWRNSSLKTAAGKVLEKSQTVVQEVASNQSNLPKAVVDKTVMMARQASTVVGTLRTSVPSMSTPFTNSNAADLNLSSDFSKALGVNEEQFEEMFEEENGTEPPKTVPQGKKPPSDTILKDILENTKTNKSADPVVKPEPVEKIVTQEPVKKSAKKAIRPPLSAFKAAPKLSDTAKERKVPSSRFSRVANFGGLFVGLGVGALSEVTKRGLGLKKKSDDNNPSLIGENPFLTEENAERIVDRLCRARGAALKLGQMISIQDNSFIDPKIQKIFDRVRQSADFMPSWQMKKVLVSELGEDWQDKFEQFDDKPFAAASIGQVHKGKLKDGREVAMKIQYPGVATSIESDINNLMTVLKIWDLFPKGVYIDDLMRVTKKELNWEVDYEREAKCSTKFKELLQDHSMLEVPAVVPELSSRQVLTTEFIEGIPLDRCTELDQETRDQICTEILSLCLTELFDWKFMQTDPNWANFFYNPDTGKLILLDFGASRSFSAKFVDDYIRIIKSASEGDREGIKHWSVESGFLTGYETKTMENAHVDAVMILGEAMAFDDNFDFGAQSATMRIFNLIPVMAKHRLTPPPHETYSLHRKMSGSFLICTKLNGKVNCKKLFDDIFARYQFGKECEFWQD</sequence>
<comment type="pathway">
    <text evidence="1">Cofactor biosynthesis; ubiquinone biosynthesis.</text>
</comment>